<dbReference type="GO" id="GO:0005524">
    <property type="term" value="F:ATP binding"/>
    <property type="evidence" value="ECO:0007669"/>
    <property type="project" value="UniProtKB-KW"/>
</dbReference>
<evidence type="ECO:0000313" key="9">
    <source>
        <dbReference type="Proteomes" id="UP000785679"/>
    </source>
</evidence>
<organism evidence="8 9">
    <name type="scientific">Halteria grandinella</name>
    <dbReference type="NCBI Taxonomy" id="5974"/>
    <lineage>
        <taxon>Eukaryota</taxon>
        <taxon>Sar</taxon>
        <taxon>Alveolata</taxon>
        <taxon>Ciliophora</taxon>
        <taxon>Intramacronucleata</taxon>
        <taxon>Spirotrichea</taxon>
        <taxon>Stichotrichia</taxon>
        <taxon>Sporadotrichida</taxon>
        <taxon>Halteriidae</taxon>
        <taxon>Halteria</taxon>
    </lineage>
</organism>
<evidence type="ECO:0000313" key="8">
    <source>
        <dbReference type="EMBL" id="TNV86568.1"/>
    </source>
</evidence>
<name>A0A8J8T9T3_HALGN</name>
<feature type="domain" description="Ubiquitin-activating enzyme SCCH" evidence="7">
    <location>
        <begin position="15"/>
        <end position="72"/>
    </location>
</feature>
<comment type="similarity">
    <text evidence="1">Belongs to the ubiquitin-activating E1 family.</text>
</comment>
<evidence type="ECO:0000259" key="7">
    <source>
        <dbReference type="Pfam" id="PF10585"/>
    </source>
</evidence>
<dbReference type="InterPro" id="IPR023318">
    <property type="entry name" value="Ub_act_enz_dom_a_sf"/>
</dbReference>
<dbReference type="Pfam" id="PF10585">
    <property type="entry name" value="UBA_E1_SCCH"/>
    <property type="match status" value="1"/>
</dbReference>
<feature type="region of interest" description="Disordered" evidence="6">
    <location>
        <begin position="296"/>
        <end position="326"/>
    </location>
</feature>
<dbReference type="InterPro" id="IPR019572">
    <property type="entry name" value="UBA_E1_SCCH"/>
</dbReference>
<gene>
    <name evidence="8" type="ORF">FGO68_gene7145</name>
</gene>
<reference evidence="8" key="1">
    <citation type="submission" date="2019-06" db="EMBL/GenBank/DDBJ databases">
        <authorList>
            <person name="Zheng W."/>
        </authorList>
    </citation>
    <scope>NUCLEOTIDE SEQUENCE</scope>
    <source>
        <strain evidence="8">QDHG01</strain>
    </source>
</reference>
<keyword evidence="9" id="KW-1185">Reference proteome</keyword>
<keyword evidence="2" id="KW-0547">Nucleotide-binding</keyword>
<evidence type="ECO:0000256" key="2">
    <source>
        <dbReference type="ARBA" id="ARBA00022741"/>
    </source>
</evidence>
<evidence type="ECO:0000256" key="5">
    <source>
        <dbReference type="ARBA" id="ARBA00043952"/>
    </source>
</evidence>
<evidence type="ECO:0000256" key="3">
    <source>
        <dbReference type="ARBA" id="ARBA00022786"/>
    </source>
</evidence>
<comment type="pathway">
    <text evidence="5">Protein modification.</text>
</comment>
<feature type="compositionally biased region" description="Basic and acidic residues" evidence="6">
    <location>
        <begin position="302"/>
        <end position="312"/>
    </location>
</feature>
<proteinExistence type="inferred from homology"/>
<accession>A0A8J8T9T3</accession>
<evidence type="ECO:0000256" key="6">
    <source>
        <dbReference type="SAM" id="MobiDB-lite"/>
    </source>
</evidence>
<dbReference type="Gene3D" id="1.10.10.520">
    <property type="entry name" value="Ubiquitin activating enzymes (Uba3). Chain: B, domain 2"/>
    <property type="match status" value="1"/>
</dbReference>
<dbReference type="SUPFAM" id="SSF69572">
    <property type="entry name" value="Activating enzymes of the ubiquitin-like proteins"/>
    <property type="match status" value="1"/>
</dbReference>
<dbReference type="OrthoDB" id="10255449at2759"/>
<keyword evidence="3" id="KW-0833">Ubl conjugation pathway</keyword>
<sequence length="326" mass="36577">MRDELSLKVLPLQDQLHSFVSSIVKLYQERADQIGSLTFNKDDDLIIDFVSAATNIRASNFSVPMESMFKIKEMAGKIIPAISSSNALVAALQVQETIKILTGNFNQMQGIVYQRLDQVRLQSFTRVHDDPNPDCPVCTDDSKYIFSVQVKDLGVSTLQDFITKVFDETLHLKAGYALEFLDSILYESSQDLDEDEAEMYERRVKKTLSALKVKDLSKFLVQGTFLESSTDSQIYIEINQTSSLTENIKVTLLKQGLAKKLTEHTTKQSATSCKAGTQDQDGNVCLSEDEEEIEIAPAKNGDIGKRTEREEQIETVGDANKRVRVQ</sequence>
<dbReference type="EMBL" id="RRYP01000983">
    <property type="protein sequence ID" value="TNV86568.1"/>
    <property type="molecule type" value="Genomic_DNA"/>
</dbReference>
<dbReference type="Proteomes" id="UP000785679">
    <property type="component" value="Unassembled WGS sequence"/>
</dbReference>
<dbReference type="InterPro" id="IPR035985">
    <property type="entry name" value="Ubiquitin-activating_enz"/>
</dbReference>
<keyword evidence="4" id="KW-0067">ATP-binding</keyword>
<evidence type="ECO:0000256" key="4">
    <source>
        <dbReference type="ARBA" id="ARBA00022840"/>
    </source>
</evidence>
<comment type="caution">
    <text evidence="8">The sequence shown here is derived from an EMBL/GenBank/DDBJ whole genome shotgun (WGS) entry which is preliminary data.</text>
</comment>
<protein>
    <recommendedName>
        <fullName evidence="7">Ubiquitin-activating enzyme SCCH domain-containing protein</fullName>
    </recommendedName>
</protein>
<evidence type="ECO:0000256" key="1">
    <source>
        <dbReference type="ARBA" id="ARBA00005673"/>
    </source>
</evidence>
<dbReference type="AlphaFoldDB" id="A0A8J8T9T3"/>
<dbReference type="GO" id="GO:0008641">
    <property type="term" value="F:ubiquitin-like modifier activating enzyme activity"/>
    <property type="evidence" value="ECO:0007669"/>
    <property type="project" value="InterPro"/>
</dbReference>